<proteinExistence type="predicted"/>
<accession>A0A3G5A7F8</accession>
<sequence length="79" mass="9151">MHILWELPQESYRVVWISVFPHLRPSIRDSDITIGITDFASCMCGGLLQWTKTLERFRNWIGVVSSDMISEMAPFSFSI</sequence>
<evidence type="ECO:0000313" key="1">
    <source>
        <dbReference type="EMBL" id="AYV83165.1"/>
    </source>
</evidence>
<dbReference type="EMBL" id="MK072386">
    <property type="protein sequence ID" value="AYV83165.1"/>
    <property type="molecule type" value="Genomic_DNA"/>
</dbReference>
<reference evidence="1" key="1">
    <citation type="submission" date="2018-10" db="EMBL/GenBank/DDBJ databases">
        <title>Hidden diversity of soil giant viruses.</title>
        <authorList>
            <person name="Schulz F."/>
            <person name="Alteio L."/>
            <person name="Goudeau D."/>
            <person name="Ryan E.M."/>
            <person name="Malmstrom R.R."/>
            <person name="Blanchard J."/>
            <person name="Woyke T."/>
        </authorList>
    </citation>
    <scope>NUCLEOTIDE SEQUENCE</scope>
    <source>
        <strain evidence="1">HYV1</strain>
    </source>
</reference>
<name>A0A3G5A7F8_9VIRU</name>
<gene>
    <name evidence="1" type="ORF">Hyperionvirus4_130</name>
</gene>
<organism evidence="1">
    <name type="scientific">Hyperionvirus sp</name>
    <dbReference type="NCBI Taxonomy" id="2487770"/>
    <lineage>
        <taxon>Viruses</taxon>
        <taxon>Varidnaviria</taxon>
        <taxon>Bamfordvirae</taxon>
        <taxon>Nucleocytoviricota</taxon>
        <taxon>Megaviricetes</taxon>
        <taxon>Imitervirales</taxon>
        <taxon>Mimiviridae</taxon>
        <taxon>Klosneuvirinae</taxon>
    </lineage>
</organism>
<protein>
    <submittedName>
        <fullName evidence="1">Uncharacterized protein</fullName>
    </submittedName>
</protein>